<comment type="caution">
    <text evidence="2">The sequence shown here is derived from an EMBL/GenBank/DDBJ whole genome shotgun (WGS) entry which is preliminary data.</text>
</comment>
<reference evidence="2 3" key="1">
    <citation type="submission" date="2023-03" db="EMBL/GenBank/DDBJ databases">
        <title>High recombination rates correlate with genetic variation in Cardiocondyla obscurior ants.</title>
        <authorList>
            <person name="Errbii M."/>
        </authorList>
    </citation>
    <scope>NUCLEOTIDE SEQUENCE [LARGE SCALE GENOMIC DNA]</scope>
    <source>
        <strain evidence="2">Alpha-2009</strain>
        <tissue evidence="2">Whole body</tissue>
    </source>
</reference>
<evidence type="ECO:0000313" key="2">
    <source>
        <dbReference type="EMBL" id="KAL0129460.1"/>
    </source>
</evidence>
<name>A0AAW2GQE3_9HYME</name>
<feature type="compositionally biased region" description="Basic and acidic residues" evidence="1">
    <location>
        <begin position="24"/>
        <end position="34"/>
    </location>
</feature>
<protein>
    <submittedName>
        <fullName evidence="2">Uncharacterized protein</fullName>
    </submittedName>
</protein>
<dbReference type="EMBL" id="JADYXP020000002">
    <property type="protein sequence ID" value="KAL0129460.1"/>
    <property type="molecule type" value="Genomic_DNA"/>
</dbReference>
<accession>A0AAW2GQE3</accession>
<gene>
    <name evidence="2" type="ORF">PUN28_001622</name>
</gene>
<dbReference type="AlphaFoldDB" id="A0AAW2GQE3"/>
<feature type="region of interest" description="Disordered" evidence="1">
    <location>
        <begin position="24"/>
        <end position="45"/>
    </location>
</feature>
<keyword evidence="3" id="KW-1185">Reference proteome</keyword>
<organism evidence="2 3">
    <name type="scientific">Cardiocondyla obscurior</name>
    <dbReference type="NCBI Taxonomy" id="286306"/>
    <lineage>
        <taxon>Eukaryota</taxon>
        <taxon>Metazoa</taxon>
        <taxon>Ecdysozoa</taxon>
        <taxon>Arthropoda</taxon>
        <taxon>Hexapoda</taxon>
        <taxon>Insecta</taxon>
        <taxon>Pterygota</taxon>
        <taxon>Neoptera</taxon>
        <taxon>Endopterygota</taxon>
        <taxon>Hymenoptera</taxon>
        <taxon>Apocrita</taxon>
        <taxon>Aculeata</taxon>
        <taxon>Formicoidea</taxon>
        <taxon>Formicidae</taxon>
        <taxon>Myrmicinae</taxon>
        <taxon>Cardiocondyla</taxon>
    </lineage>
</organism>
<proteinExistence type="predicted"/>
<dbReference type="Proteomes" id="UP001430953">
    <property type="component" value="Unassembled WGS sequence"/>
</dbReference>
<sequence length="75" mass="8693">MSYSLDERKRDRCPRRLSLVQSHEPDSFYRRPTSDGRATIPKAPETRSRSAAGFLRGFFNACDYLMRDSETFTAI</sequence>
<evidence type="ECO:0000313" key="3">
    <source>
        <dbReference type="Proteomes" id="UP001430953"/>
    </source>
</evidence>
<evidence type="ECO:0000256" key="1">
    <source>
        <dbReference type="SAM" id="MobiDB-lite"/>
    </source>
</evidence>